<reference evidence="2 3" key="1">
    <citation type="journal article" date="2010" name="Mol. Plant Microbe Interact.">
        <title>Streptomyces scabies 87-22 contains a coronafacic acid-like biosynthetic cluster that contributes to plant-microbe interactions.</title>
        <authorList>
            <person name="Bignell D.R."/>
            <person name="Seipke R.F."/>
            <person name="Huguet-Tapia J.C."/>
            <person name="Chambers A.H."/>
            <person name="Parry R.J."/>
            <person name="Loria R."/>
        </authorList>
    </citation>
    <scope>NUCLEOTIDE SEQUENCE [LARGE SCALE GENOMIC DNA]</scope>
    <source>
        <strain evidence="2 3">87.22</strain>
    </source>
</reference>
<dbReference type="Proteomes" id="UP000001444">
    <property type="component" value="Chromosome"/>
</dbReference>
<name>C9Z0C8_STRSW</name>
<evidence type="ECO:0000256" key="1">
    <source>
        <dbReference type="SAM" id="MobiDB-lite"/>
    </source>
</evidence>
<dbReference type="eggNOG" id="ENOG502ZN7E">
    <property type="taxonomic scope" value="Bacteria"/>
</dbReference>
<proteinExistence type="predicted"/>
<dbReference type="KEGG" id="scb:SCAB_8791"/>
<evidence type="ECO:0000313" key="3">
    <source>
        <dbReference type="Proteomes" id="UP000001444"/>
    </source>
</evidence>
<keyword evidence="3" id="KW-1185">Reference proteome</keyword>
<accession>C9Z0C8</accession>
<dbReference type="HOGENOM" id="CLU_2358586_0_0_11"/>
<sequence>MKDGGGRSLRAGACRHGIRTARRPSETEVGTGEVKFLLEIDLDGTDWDEGTTVQELERILRYWGGNLRHCEIGPGDGQPLYDSGHQEVGRWSITPG</sequence>
<dbReference type="EMBL" id="FN554889">
    <property type="protein sequence ID" value="CBG68061.1"/>
    <property type="molecule type" value="Genomic_DNA"/>
</dbReference>
<evidence type="ECO:0000313" key="2">
    <source>
        <dbReference type="EMBL" id="CBG68061.1"/>
    </source>
</evidence>
<protein>
    <submittedName>
        <fullName evidence="2">Uncharacterized protein</fullName>
    </submittedName>
</protein>
<organism evidence="2 3">
    <name type="scientific">Streptomyces scabiei (strain 87.22)</name>
    <dbReference type="NCBI Taxonomy" id="680198"/>
    <lineage>
        <taxon>Bacteria</taxon>
        <taxon>Bacillati</taxon>
        <taxon>Actinomycetota</taxon>
        <taxon>Actinomycetes</taxon>
        <taxon>Kitasatosporales</taxon>
        <taxon>Streptomycetaceae</taxon>
        <taxon>Streptomyces</taxon>
    </lineage>
</organism>
<feature type="region of interest" description="Disordered" evidence="1">
    <location>
        <begin position="74"/>
        <end position="96"/>
    </location>
</feature>
<feature type="region of interest" description="Disordered" evidence="1">
    <location>
        <begin position="1"/>
        <end position="29"/>
    </location>
</feature>
<dbReference type="STRING" id="680198.SCAB_8791"/>
<gene>
    <name evidence="2" type="ordered locus">SCAB_8791</name>
</gene>
<dbReference type="AlphaFoldDB" id="C9Z0C8"/>